<dbReference type="Proteomes" id="UP000582837">
    <property type="component" value="Unassembled WGS sequence"/>
</dbReference>
<dbReference type="Gene3D" id="2.60.40.1820">
    <property type="match status" value="1"/>
</dbReference>
<evidence type="ECO:0000313" key="2">
    <source>
        <dbReference type="EMBL" id="MBB6071825.1"/>
    </source>
</evidence>
<protein>
    <recommendedName>
        <fullName evidence="1">Late embryogenesis abundant protein LEA-2 subgroup domain-containing protein</fullName>
    </recommendedName>
</protein>
<proteinExistence type="predicted"/>
<dbReference type="EMBL" id="JACHIA010000011">
    <property type="protein sequence ID" value="MBB6071825.1"/>
    <property type="molecule type" value="Genomic_DNA"/>
</dbReference>
<keyword evidence="3" id="KW-1185">Reference proteome</keyword>
<dbReference type="InterPro" id="IPR004864">
    <property type="entry name" value="LEA_2"/>
</dbReference>
<dbReference type="Pfam" id="PF03168">
    <property type="entry name" value="LEA_2"/>
    <property type="match status" value="1"/>
</dbReference>
<gene>
    <name evidence="2" type="ORF">HNQ61_003485</name>
</gene>
<feature type="domain" description="Late embryogenesis abundant protein LEA-2 subgroup" evidence="1">
    <location>
        <begin position="65"/>
        <end position="155"/>
    </location>
</feature>
<dbReference type="AlphaFoldDB" id="A0A841H149"/>
<comment type="caution">
    <text evidence="2">The sequence shown here is derived from an EMBL/GenBank/DDBJ whole genome shotgun (WGS) entry which is preliminary data.</text>
</comment>
<dbReference type="RefSeq" id="WP_170035282.1">
    <property type="nucleotide sequence ID" value="NZ_JABDTL010000001.1"/>
</dbReference>
<reference evidence="2 3" key="1">
    <citation type="submission" date="2020-08" db="EMBL/GenBank/DDBJ databases">
        <title>Genomic Encyclopedia of Type Strains, Phase IV (KMG-IV): sequencing the most valuable type-strain genomes for metagenomic binning, comparative biology and taxonomic classification.</title>
        <authorList>
            <person name="Goeker M."/>
        </authorList>
    </citation>
    <scope>NUCLEOTIDE SEQUENCE [LARGE SCALE GENOMIC DNA]</scope>
    <source>
        <strain evidence="2 3">DSM 29007</strain>
    </source>
</reference>
<name>A0A841H149_9BACT</name>
<evidence type="ECO:0000313" key="3">
    <source>
        <dbReference type="Proteomes" id="UP000582837"/>
    </source>
</evidence>
<sequence length="171" mass="17432">MKVAIRSAVASLAVIVLSGCAGLGGLEQVLQAPTFAVEGAQQAQLRLLGPSADRPTGGASIRLYARVRNPNPIGLTLTRVVGNLALGGTRAAQVNFPLGVPMQANGESVIPLDVVLSFSDLPGLANVAQSALTGQPVRYSLNGTVGVDAGLLGQPSFGPTQLLEGNLRVTR</sequence>
<accession>A0A841H149</accession>
<dbReference type="PROSITE" id="PS51257">
    <property type="entry name" value="PROKAR_LIPOPROTEIN"/>
    <property type="match status" value="1"/>
</dbReference>
<dbReference type="SUPFAM" id="SSF117070">
    <property type="entry name" value="LEA14-like"/>
    <property type="match status" value="1"/>
</dbReference>
<evidence type="ECO:0000259" key="1">
    <source>
        <dbReference type="Pfam" id="PF03168"/>
    </source>
</evidence>
<organism evidence="2 3">
    <name type="scientific">Longimicrobium terrae</name>
    <dbReference type="NCBI Taxonomy" id="1639882"/>
    <lineage>
        <taxon>Bacteria</taxon>
        <taxon>Pseudomonadati</taxon>
        <taxon>Gemmatimonadota</taxon>
        <taxon>Longimicrobiia</taxon>
        <taxon>Longimicrobiales</taxon>
        <taxon>Longimicrobiaceae</taxon>
        <taxon>Longimicrobium</taxon>
    </lineage>
</organism>